<dbReference type="PANTHER" id="PTHR24243:SF208">
    <property type="entry name" value="PYROKININ-1 RECEPTOR"/>
    <property type="match status" value="1"/>
</dbReference>
<evidence type="ECO:0000259" key="13">
    <source>
        <dbReference type="PROSITE" id="PS50262"/>
    </source>
</evidence>
<keyword evidence="4 12" id="KW-1133">Transmembrane helix</keyword>
<keyword evidence="6 12" id="KW-0472">Membrane</keyword>
<dbReference type="Pfam" id="PF00001">
    <property type="entry name" value="7tm_1"/>
    <property type="match status" value="1"/>
</dbReference>
<evidence type="ECO:0000256" key="6">
    <source>
        <dbReference type="ARBA" id="ARBA00023136"/>
    </source>
</evidence>
<dbReference type="GO" id="GO:0005886">
    <property type="term" value="C:plasma membrane"/>
    <property type="evidence" value="ECO:0007669"/>
    <property type="project" value="UniProtKB-SubCell"/>
</dbReference>
<dbReference type="PRINTS" id="PR01565">
    <property type="entry name" value="NEUROMEDINUR"/>
</dbReference>
<evidence type="ECO:0000313" key="14">
    <source>
        <dbReference type="EMBL" id="VDM05812.1"/>
    </source>
</evidence>
<keyword evidence="9" id="KW-0325">Glycoprotein</keyword>
<feature type="transmembrane region" description="Helical" evidence="12">
    <location>
        <begin position="38"/>
        <end position="64"/>
    </location>
</feature>
<dbReference type="OrthoDB" id="5962705at2759"/>
<evidence type="ECO:0000256" key="5">
    <source>
        <dbReference type="ARBA" id="ARBA00023040"/>
    </source>
</evidence>
<protein>
    <submittedName>
        <fullName evidence="16">G_PROTEIN_RECEP_F1_2 domain-containing protein</fullName>
    </submittedName>
</protein>
<evidence type="ECO:0000313" key="15">
    <source>
        <dbReference type="Proteomes" id="UP000275846"/>
    </source>
</evidence>
<keyword evidence="7" id="KW-1015">Disulfide bond</keyword>
<keyword evidence="5 11" id="KW-0297">G-protein coupled receptor</keyword>
<evidence type="ECO:0000256" key="8">
    <source>
        <dbReference type="ARBA" id="ARBA00023170"/>
    </source>
</evidence>
<keyword evidence="8 11" id="KW-0675">Receptor</keyword>
<dbReference type="EMBL" id="UYSU01047447">
    <property type="protein sequence ID" value="VDM05812.1"/>
    <property type="molecule type" value="Genomic_DNA"/>
</dbReference>
<sequence length="275" mass="30304">MNRSHTGPASTSSTISFSEDVWAYLELRRGMRQTDLNILAPASAIYIIIFILGLAGNLSLLWLILSNRSFHTPTNYYLVNLSISDLLVLLLGLPHDLYTMWSRYPYLFGETGCRVRALLSEASMISSVLTITALTVERYIAICHPLSTFAFGLQHRRPAVKLLGYTSVAQVSVCTASSASERPTKTPARCRPRLGCTSDCLGGRFQKVRLTLCVIWILSIACSLPLTLQMSLSYLYGNDSTTAFVPVRIDESSICTVTVSSLSGLPHEQASFMHP</sequence>
<dbReference type="WBParaSite" id="SSLN_0002015501-mRNA-1">
    <property type="protein sequence ID" value="SSLN_0002015501-mRNA-1"/>
    <property type="gene ID" value="SSLN_0002015501"/>
</dbReference>
<evidence type="ECO:0000256" key="4">
    <source>
        <dbReference type="ARBA" id="ARBA00022989"/>
    </source>
</evidence>
<evidence type="ECO:0000256" key="2">
    <source>
        <dbReference type="ARBA" id="ARBA00022475"/>
    </source>
</evidence>
<evidence type="ECO:0000256" key="3">
    <source>
        <dbReference type="ARBA" id="ARBA00022692"/>
    </source>
</evidence>
<evidence type="ECO:0000256" key="10">
    <source>
        <dbReference type="ARBA" id="ARBA00023224"/>
    </source>
</evidence>
<comment type="subcellular location">
    <subcellularLocation>
        <location evidence="1">Cell membrane</location>
        <topology evidence="1">Multi-pass membrane protein</topology>
    </subcellularLocation>
</comment>
<dbReference type="PRINTS" id="PR00237">
    <property type="entry name" value="GPCRRHODOPSN"/>
</dbReference>
<keyword evidence="10 11" id="KW-0807">Transducer</keyword>
<feature type="domain" description="G-protein coupled receptors family 1 profile" evidence="13">
    <location>
        <begin position="56"/>
        <end position="275"/>
    </location>
</feature>
<keyword evidence="15" id="KW-1185">Reference proteome</keyword>
<dbReference type="InterPro" id="IPR017452">
    <property type="entry name" value="GPCR_Rhodpsn_7TM"/>
</dbReference>
<keyword evidence="3 11" id="KW-0812">Transmembrane</keyword>
<dbReference type="PROSITE" id="PS00237">
    <property type="entry name" value="G_PROTEIN_RECEP_F1_1"/>
    <property type="match status" value="1"/>
</dbReference>
<comment type="similarity">
    <text evidence="11">Belongs to the G-protein coupled receptor 1 family.</text>
</comment>
<dbReference type="Proteomes" id="UP000275846">
    <property type="component" value="Unassembled WGS sequence"/>
</dbReference>
<evidence type="ECO:0000256" key="1">
    <source>
        <dbReference type="ARBA" id="ARBA00004651"/>
    </source>
</evidence>
<dbReference type="PANTHER" id="PTHR24243">
    <property type="entry name" value="G-PROTEIN COUPLED RECEPTOR"/>
    <property type="match status" value="1"/>
</dbReference>
<dbReference type="STRING" id="70667.A0A183TSH8"/>
<evidence type="ECO:0000256" key="12">
    <source>
        <dbReference type="SAM" id="Phobius"/>
    </source>
</evidence>
<dbReference type="GO" id="GO:0001607">
    <property type="term" value="F:neuromedin U receptor activity"/>
    <property type="evidence" value="ECO:0007669"/>
    <property type="project" value="InterPro"/>
</dbReference>
<dbReference type="Gene3D" id="1.20.1070.10">
    <property type="entry name" value="Rhodopsin 7-helix transmembrane proteins"/>
    <property type="match status" value="1"/>
</dbReference>
<dbReference type="AlphaFoldDB" id="A0A183TSH8"/>
<dbReference type="SUPFAM" id="SSF81321">
    <property type="entry name" value="Family A G protein-coupled receptor-like"/>
    <property type="match status" value="1"/>
</dbReference>
<reference evidence="14 15" key="2">
    <citation type="submission" date="2018-11" db="EMBL/GenBank/DDBJ databases">
        <authorList>
            <consortium name="Pathogen Informatics"/>
        </authorList>
    </citation>
    <scope>NUCLEOTIDE SEQUENCE [LARGE SCALE GENOMIC DNA]</scope>
    <source>
        <strain evidence="14 15">NST_G2</strain>
    </source>
</reference>
<gene>
    <name evidence="14" type="ORF">SSLN_LOCUS19426</name>
</gene>
<dbReference type="PROSITE" id="PS50262">
    <property type="entry name" value="G_PROTEIN_RECEP_F1_2"/>
    <property type="match status" value="1"/>
</dbReference>
<evidence type="ECO:0000256" key="11">
    <source>
        <dbReference type="RuleBase" id="RU000688"/>
    </source>
</evidence>
<name>A0A183TSH8_SCHSO</name>
<proteinExistence type="inferred from homology"/>
<evidence type="ECO:0000313" key="16">
    <source>
        <dbReference type="WBParaSite" id="SSLN_0002015501-mRNA-1"/>
    </source>
</evidence>
<keyword evidence="2" id="KW-1003">Cell membrane</keyword>
<feature type="transmembrane region" description="Helical" evidence="12">
    <location>
        <begin position="76"/>
        <end position="93"/>
    </location>
</feature>
<evidence type="ECO:0000256" key="9">
    <source>
        <dbReference type="ARBA" id="ARBA00023180"/>
    </source>
</evidence>
<reference evidence="16" key="1">
    <citation type="submission" date="2016-06" db="UniProtKB">
        <authorList>
            <consortium name="WormBaseParasite"/>
        </authorList>
    </citation>
    <scope>IDENTIFICATION</scope>
</reference>
<feature type="transmembrane region" description="Helical" evidence="12">
    <location>
        <begin position="213"/>
        <end position="236"/>
    </location>
</feature>
<organism evidence="16">
    <name type="scientific">Schistocephalus solidus</name>
    <name type="common">Tapeworm</name>
    <dbReference type="NCBI Taxonomy" id="70667"/>
    <lineage>
        <taxon>Eukaryota</taxon>
        <taxon>Metazoa</taxon>
        <taxon>Spiralia</taxon>
        <taxon>Lophotrochozoa</taxon>
        <taxon>Platyhelminthes</taxon>
        <taxon>Cestoda</taxon>
        <taxon>Eucestoda</taxon>
        <taxon>Diphyllobothriidea</taxon>
        <taxon>Diphyllobothriidae</taxon>
        <taxon>Schistocephalus</taxon>
    </lineage>
</organism>
<accession>A0A183TSH8</accession>
<dbReference type="InterPro" id="IPR000276">
    <property type="entry name" value="GPCR_Rhodpsn"/>
</dbReference>
<dbReference type="InterPro" id="IPR005390">
    <property type="entry name" value="NeuromedU_rcpt"/>
</dbReference>
<evidence type="ECO:0000256" key="7">
    <source>
        <dbReference type="ARBA" id="ARBA00023157"/>
    </source>
</evidence>